<dbReference type="InterPro" id="IPR054788">
    <property type="entry name" value="MSC_0620_UU052-like"/>
</dbReference>
<feature type="compositionally biased region" description="Low complexity" evidence="1">
    <location>
        <begin position="645"/>
        <end position="663"/>
    </location>
</feature>
<reference evidence="4 5" key="1">
    <citation type="journal article" date="2013" name="Genome Announc.">
        <title>Complete Genome Sequence of Mycoplasma hyorhinis Strain SK76.</title>
        <authorList>
            <person name="Goodison S."/>
            <person name="Urquidi V."/>
            <person name="Kumar D."/>
            <person name="Reyes L."/>
            <person name="Rosser C.J."/>
        </authorList>
    </citation>
    <scope>NUCLEOTIDE SEQUENCE [LARGE SCALE GENOMIC DNA]</scope>
    <source>
        <strain evidence="4 5">SK76</strain>
    </source>
</reference>
<feature type="transmembrane region" description="Helical" evidence="2">
    <location>
        <begin position="726"/>
        <end position="751"/>
    </location>
</feature>
<dbReference type="RefSeq" id="WP_015084328.1">
    <property type="nucleotide sequence ID" value="NC_019552.1"/>
</dbReference>
<evidence type="ECO:0000313" key="4">
    <source>
        <dbReference type="EMBL" id="AFX74658.1"/>
    </source>
</evidence>
<feature type="region of interest" description="Disordered" evidence="1">
    <location>
        <begin position="636"/>
        <end position="701"/>
    </location>
</feature>
<dbReference type="AlphaFoldDB" id="A0AAI8FEB9"/>
<gene>
    <name evidence="4" type="ORF">MOS_757</name>
</gene>
<feature type="region of interest" description="Disordered" evidence="1">
    <location>
        <begin position="264"/>
        <end position="308"/>
    </location>
</feature>
<evidence type="ECO:0000313" key="5">
    <source>
        <dbReference type="Proteomes" id="UP000009399"/>
    </source>
</evidence>
<evidence type="ECO:0000256" key="2">
    <source>
        <dbReference type="SAM" id="Phobius"/>
    </source>
</evidence>
<proteinExistence type="predicted"/>
<feature type="compositionally biased region" description="Pro residues" evidence="1">
    <location>
        <begin position="276"/>
        <end position="290"/>
    </location>
</feature>
<keyword evidence="2" id="KW-0472">Membrane</keyword>
<dbReference type="EMBL" id="CP003914">
    <property type="protein sequence ID" value="AFX74658.1"/>
    <property type="molecule type" value="Genomic_DNA"/>
</dbReference>
<dbReference type="NCBIfam" id="NF045829">
    <property type="entry name" value="UU052_fam"/>
    <property type="match status" value="1"/>
</dbReference>
<accession>A0AAI8FEB9</accession>
<feature type="chain" id="PRO_5042519081" evidence="3">
    <location>
        <begin position="23"/>
        <end position="791"/>
    </location>
</feature>
<keyword evidence="2" id="KW-0812">Transmembrane</keyword>
<dbReference type="Proteomes" id="UP000009399">
    <property type="component" value="Chromosome"/>
</dbReference>
<sequence length="791" mass="90423">MSKKRIKSLFLLSLSVSSFVTFSTILSVDPEPENPPATPPEKPKEISKDFDTFKDQANSEFKKALKSSIENTIDKFTSQINQLNENNSISFEERIQKLNYFSQVIHFLTSNKDKILENPEQFGMNAVFLKALSRNKQNNKGTITFEGKEYSDVIFGNDDEISYKNQLSDKDKVEIKNKNEDNFVTKEQMQKVLQDYSKNLSTSFAGFLFEKDEDIPKLTKDDLKQISTPNESGFTIKPPAGFKTWDEYLESKIKNRYTKFDLEQNKPVDDQQQPQTPKPPQVTPTPPIPEDPTKSTPDVSNKSPVYKPIDLMTRVPPLKPEIKGKYIGKTMSEIIEAFNSDNESDEQAKSDEFFFFNNPINTRYKYSVVKMEEQADGTNPVEIKITDLVKPEVSRRYKLLNISNDNKTEGFQYIYEKYIKEAQELFKKFYVALGIGERMEFEKIQDNYLNTSIFTLLTSAVKIVYNQNFLKDQSQIVSSYADSVDSLTSPNIDTPVRLLLTQILSTLKNSEATIQIQNKIKVDLFQLITATIEEGNFGYDNALISIQRRIQSKQNAFVLEQIKSKFNYYNQDFSIVEKLYDKTKKDVFLAKALASQKTFNYINWFNKFTQLIGTITKEYNLWKALTSSDDNASKYLSTAESTAEDTSNPTTQPSNNNSSDNQTISQQTDEQTSEQNNNDNTSKTEEKTSENKEELSPEEQATKNFAQQIQEYKDIMSEDQKEHSPIMSISGIITTILSLIGLGFASFFRFFNKFSKHKTISKSMTILIIFTALILIMGIVLIALGFTGGII</sequence>
<evidence type="ECO:0000256" key="1">
    <source>
        <dbReference type="SAM" id="MobiDB-lite"/>
    </source>
</evidence>
<keyword evidence="2" id="KW-1133">Transmembrane helix</keyword>
<keyword evidence="3" id="KW-0732">Signal</keyword>
<feature type="compositionally biased region" description="Basic and acidic residues" evidence="1">
    <location>
        <begin position="682"/>
        <end position="695"/>
    </location>
</feature>
<feature type="transmembrane region" description="Helical" evidence="2">
    <location>
        <begin position="763"/>
        <end position="786"/>
    </location>
</feature>
<evidence type="ECO:0000256" key="3">
    <source>
        <dbReference type="SAM" id="SignalP"/>
    </source>
</evidence>
<protein>
    <submittedName>
        <fullName evidence="4">Uncharacterized protein</fullName>
    </submittedName>
</protein>
<dbReference type="KEGG" id="mhs:MOS_757"/>
<organism evidence="4 5">
    <name type="scientific">Mesomycoplasma hyorhinis SK76</name>
    <dbReference type="NCBI Taxonomy" id="1118964"/>
    <lineage>
        <taxon>Bacteria</taxon>
        <taxon>Bacillati</taxon>
        <taxon>Mycoplasmatota</taxon>
        <taxon>Mycoplasmoidales</taxon>
        <taxon>Metamycoplasmataceae</taxon>
        <taxon>Mesomycoplasma</taxon>
    </lineage>
</organism>
<feature type="compositionally biased region" description="Polar residues" evidence="1">
    <location>
        <begin position="664"/>
        <end position="679"/>
    </location>
</feature>
<name>A0AAI8FEB9_MESHY</name>
<feature type="signal peptide" evidence="3">
    <location>
        <begin position="1"/>
        <end position="22"/>
    </location>
</feature>